<dbReference type="SMART" id="SM00912">
    <property type="entry name" value="Haemagg_act"/>
    <property type="match status" value="1"/>
</dbReference>
<dbReference type="Pfam" id="PF13018">
    <property type="entry name" value="ESPR"/>
    <property type="match status" value="1"/>
</dbReference>
<dbReference type="Proteomes" id="UP000030380">
    <property type="component" value="Unassembled WGS sequence"/>
</dbReference>
<name>A0A0A3AUA9_9PAST</name>
<keyword evidence="7" id="KW-1185">Reference proteome</keyword>
<evidence type="ECO:0000259" key="5">
    <source>
        <dbReference type="SMART" id="SM00912"/>
    </source>
</evidence>
<organism evidence="6 7">
    <name type="scientific">Chelonobacter oris</name>
    <dbReference type="NCBI Taxonomy" id="505317"/>
    <lineage>
        <taxon>Bacteria</taxon>
        <taxon>Pseudomonadati</taxon>
        <taxon>Pseudomonadota</taxon>
        <taxon>Gammaproteobacteria</taxon>
        <taxon>Pasteurellales</taxon>
        <taxon>Pasteurellaceae</taxon>
        <taxon>Chelonobacter</taxon>
    </lineage>
</organism>
<dbReference type="OrthoDB" id="2664633at2"/>
<dbReference type="EMBL" id="JSUM01000006">
    <property type="protein sequence ID" value="KGQ70635.1"/>
    <property type="molecule type" value="Genomic_DNA"/>
</dbReference>
<protein>
    <recommendedName>
        <fullName evidence="5">Filamentous haemagglutinin FhaB/tRNA nuclease CdiA-like TPS domain-containing protein</fullName>
    </recommendedName>
</protein>
<evidence type="ECO:0000313" key="6">
    <source>
        <dbReference type="EMBL" id="KGQ70635.1"/>
    </source>
</evidence>
<dbReference type="Pfam" id="PF04830">
    <property type="entry name" value="DUF637"/>
    <property type="match status" value="1"/>
</dbReference>
<gene>
    <name evidence="6" type="ORF">OA57_04445</name>
</gene>
<accession>A0A0A3AUA9</accession>
<feature type="domain" description="Filamentous haemagglutinin FhaB/tRNA nuclease CdiA-like TPS" evidence="5">
    <location>
        <begin position="85"/>
        <end position="193"/>
    </location>
</feature>
<comment type="subcellular location">
    <subcellularLocation>
        <location evidence="1">Target cell</location>
        <location evidence="1">Target cell cytoplasm</location>
    </subcellularLocation>
</comment>
<dbReference type="InterPro" id="IPR006914">
    <property type="entry name" value="VENN_dom"/>
</dbReference>
<dbReference type="InterPro" id="IPR006915">
    <property type="entry name" value="DUF637_hemagglutn_put"/>
</dbReference>
<sequence length="1950" mass="209373">MNKHLFNVIFSQFRQLFVVVAEYCRHSGKTTRLSKIKTPRLSLLLPRPLSLLSMAILLAVSPDITAQIIADPKANSNQKATVLSQNGKPLINIRMPSTGGVSHNVYQQFDVDSKGAIFNNSKNNPWLEKGEAKVILNEVNSNHASKLEGQIAVQGRKADVIIANQSGITVNGASFTNAGNVTLTTGKPTINQGDIRDITIEKGVITVGKKGLDNRQADYIQLLARTAIIQGKIQAKSLSIVTGSQKISYQDGTIQPQKSKGERPQVAIDVAELGGMYAGKIHLLATENGVGVKNLGTLQATNGQLILTADGKLENRGTIQGDVVSLATVRGNIENDGKLQGKSAVSIAAGHDVILSGNGITPTKNKQGKETQAQGQVSIEAKGKIILRDNARIESSKTTIPHHIQLVADNVETGMKVQVVSGGSLDIAGKHGIVTQQDTQLSAEQDLTLYSNRGITLSHTALKSDKGNLILHSEYPVTSSESAPHIKTTVLADISMKEGALFAGKQILMQADNQLSVLKPQIGKAHHMALDAGDKLTYFLPLIKNKPTNLSGDVSLSGKSILIGDAPITATLQAQNIRLTANDGLLSIGNNNQFKARKQIDIESLNGDIQTTNLYAEALDGKLSVLAKNNTRLTAKDNITTVLHGKNGIMLGSAGPGTLQLPTGMRFQAEKGTVSLQTGINLSVDLSKIENRSQGFTLFSRSGNIELKNGNLTLAENGLNLDARKGTVTVGNVTANVLNGAVSISAQSDIHLNQTQFTAKEIVISSNKELNQNNGVDTKNRLVAQDILSLYAGSSQNLNKTTLQGGAVAMTAKHGGIYIRGSTDWKSVGSDGLKNDQKTKGFNGAFSIDVKNHLTLLPQYNIRAQSDLSIRTQNHLLLRGFSGKQGNASAQVVKLNAGGKIDLTAGAVTLEASELQSNNINITSTTGNIQLKSLKNSAGKYSGIDWMLSTLKAEISDLNTKLQIVYDELDYPWRDTSPEMELLEKKIADTQKIINFISSPKNGYEHLGAKLTARTINLLSQGSISIESAKITASDTVNIKSLGTTPAKDEQRAYGVMINGTPEVFEKGKSGNNEHSYAIFNTPTEIIGKKGINIEAAAQNGDSNLIISAADLHALNGKINLYAYNDMRLESGQEEFYSYHFRSYRAGKWYKPKRVTEINTSKRSVAKPTNLSAQSINLKAGGNIDLYATHFKARKGNIDITAGRALRLYAVDEENYYKHEKTKKSKLFGFISSGKSKSSSTKAVQSALPTRLVAQSASTNSGWDTLLQGTKFTTLTPAKIRVGVGAQARKDAKIIFEGIKTKVIEIHKSESKSALWQKMKDRGSSVETLSLPHFNGTAPIFSAPGGLSVQLPKGAFRTEVEKLAKQPGMEYLNSLTQRKDVDWKRVKLEYEKWNHSQQGLSGAGAIIVAIAVAVATSGAGVGALAMTGVNVAATSTAGVMANAAITGLITQASISSINHGGDLGKVFKDLGSKQSVKSLATSVVTAGILEKVGALSSMQPWSDSVYWTDKLSYNVVNNSISSLTSATINGESLESALKRGLLSAVAETGQGIGANRIKGLKTFSSSEFANQFAHKLAHAVAGCGAGATVGGKCVDGAVGAVMGEITAEMLADKLIQLLSDKEREKVVGYSKLVAAGVTTYLGGNPNTAVNTADVAVRHNFLKDNEPAYFAEKMKQCKRNTTCEMQVTQQMAERGIRNINELKGCWERGDQACKIRIQEGITNAEKHYSKLHLMDSIVSDSYKSSGYWFADLIENGQGSSWQGALQGKNLSSATMSATFGMLAGIGGMVQNQSAVSVAKMQTRDIAVRTQYNLINQFREQFNNSKIHPREMKLSVNGKIFYANKKLSEGAPIFSGLSNKQIEQLFKDISGVNKLPKGKIVQGIKSINGEPGIVYPVKPEDSLLKDTTVNLRNFSTSQDISGVKWTIEIIKGKKNIESQGLFKSDKIEIKFK</sequence>
<keyword evidence="3" id="KW-1266">Target cell cytoplasm</keyword>
<dbReference type="STRING" id="505317.OA57_04445"/>
<reference evidence="6 7" key="1">
    <citation type="submission" date="2014-11" db="EMBL/GenBank/DDBJ databases">
        <title>Draft genome sequence of Chelonobacter oris 1662T, associated with respiratory disease in Hermann's Tortoises.</title>
        <authorList>
            <person name="Kudirkiene E."/>
            <person name="Hansen M.J."/>
            <person name="Bojesen A.M."/>
        </authorList>
    </citation>
    <scope>NUCLEOTIDE SEQUENCE [LARGE SCALE GENOMIC DNA]</scope>
    <source>
        <strain evidence="6 7">1662</strain>
    </source>
</reference>
<dbReference type="RefSeq" id="WP_034614009.1">
    <property type="nucleotide sequence ID" value="NZ_JSUM01000006.1"/>
</dbReference>
<comment type="caution">
    <text evidence="6">The sequence shown here is derived from an EMBL/GenBank/DDBJ whole genome shotgun (WGS) entry which is preliminary data.</text>
</comment>
<dbReference type="InterPro" id="IPR008638">
    <property type="entry name" value="FhaB/CdiA-like_TPS"/>
</dbReference>
<dbReference type="NCBIfam" id="TIGR01901">
    <property type="entry name" value="adhes_NPXG"/>
    <property type="match status" value="1"/>
</dbReference>
<dbReference type="InterPro" id="IPR012334">
    <property type="entry name" value="Pectin_lyas_fold"/>
</dbReference>
<evidence type="ECO:0000256" key="3">
    <source>
        <dbReference type="ARBA" id="ARBA00022913"/>
    </source>
</evidence>
<dbReference type="Pfam" id="PF04829">
    <property type="entry name" value="PT-VENN"/>
    <property type="match status" value="1"/>
</dbReference>
<dbReference type="Pfam" id="PF05860">
    <property type="entry name" value="TPS"/>
    <property type="match status" value="1"/>
</dbReference>
<keyword evidence="4" id="KW-0843">Virulence</keyword>
<evidence type="ECO:0000256" key="2">
    <source>
        <dbReference type="ARBA" id="ARBA00022656"/>
    </source>
</evidence>
<dbReference type="InterPro" id="IPR024973">
    <property type="entry name" value="ESPR"/>
</dbReference>
<proteinExistence type="predicted"/>
<dbReference type="InterPro" id="IPR011050">
    <property type="entry name" value="Pectin_lyase_fold/virulence"/>
</dbReference>
<keyword evidence="2" id="KW-0800">Toxin</keyword>
<dbReference type="Gene3D" id="2.160.20.10">
    <property type="entry name" value="Single-stranded right-handed beta-helix, Pectin lyase-like"/>
    <property type="match status" value="1"/>
</dbReference>
<evidence type="ECO:0000256" key="4">
    <source>
        <dbReference type="ARBA" id="ARBA00023026"/>
    </source>
</evidence>
<dbReference type="GO" id="GO:0090729">
    <property type="term" value="F:toxin activity"/>
    <property type="evidence" value="ECO:0007669"/>
    <property type="project" value="UniProtKB-KW"/>
</dbReference>
<dbReference type="SUPFAM" id="SSF51126">
    <property type="entry name" value="Pectin lyase-like"/>
    <property type="match status" value="1"/>
</dbReference>
<evidence type="ECO:0000256" key="1">
    <source>
        <dbReference type="ARBA" id="ARBA00004219"/>
    </source>
</evidence>
<evidence type="ECO:0000313" key="7">
    <source>
        <dbReference type="Proteomes" id="UP000030380"/>
    </source>
</evidence>